<keyword evidence="3 4" id="KW-0687">Ribonucleoprotein</keyword>
<protein>
    <recommendedName>
        <fullName evidence="6">50S ribosomal protein L22</fullName>
    </recommendedName>
</protein>
<dbReference type="AlphaFoldDB" id="A0A143WNI0"/>
<dbReference type="GO" id="GO:0006412">
    <property type="term" value="P:translation"/>
    <property type="evidence" value="ECO:0007669"/>
    <property type="project" value="InterPro"/>
</dbReference>
<proteinExistence type="inferred from homology"/>
<evidence type="ECO:0000256" key="6">
    <source>
        <dbReference type="RuleBase" id="RU004008"/>
    </source>
</evidence>
<evidence type="ECO:0000256" key="3">
    <source>
        <dbReference type="ARBA" id="ARBA00023274"/>
    </source>
</evidence>
<keyword evidence="5" id="KW-0699">rRNA-binding</keyword>
<comment type="similarity">
    <text evidence="1 4">Belongs to the universal ribosomal protein uL22 family.</text>
</comment>
<evidence type="ECO:0000256" key="5">
    <source>
        <dbReference type="RuleBase" id="RU004006"/>
    </source>
</evidence>
<evidence type="ECO:0000256" key="2">
    <source>
        <dbReference type="ARBA" id="ARBA00022980"/>
    </source>
</evidence>
<dbReference type="InterPro" id="IPR001063">
    <property type="entry name" value="Ribosomal_uL22"/>
</dbReference>
<dbReference type="PANTHER" id="PTHR13501">
    <property type="entry name" value="CHLOROPLAST 50S RIBOSOMAL PROTEIN L22-RELATED"/>
    <property type="match status" value="1"/>
</dbReference>
<sequence>MKYQANHQAAVLVVARRNCRASVRKMHPVVRSIRGLSLESAMGALSLHARRAAGIVRCALHRAQARIAHAGLSPAHAVVACYSVGSAGLHRRLSHRAKGRACFIRRRMCHITITLRSLQWDRRCTQGFSG</sequence>
<dbReference type="PATRIC" id="fig|189385.8.peg.144"/>
<gene>
    <name evidence="7" type="primary">rplV</name>
    <name evidence="7" type="ORF">MHIR_TP00136</name>
</gene>
<accession>A0A143WNI0</accession>
<dbReference type="SUPFAM" id="SSF54843">
    <property type="entry name" value="Ribosomal protein L22"/>
    <property type="match status" value="1"/>
</dbReference>
<reference evidence="8" key="1">
    <citation type="submission" date="2016-01" db="EMBL/GenBank/DDBJ databases">
        <authorList>
            <person name="Husnik F."/>
        </authorList>
    </citation>
    <scope>NUCLEOTIDE SEQUENCE [LARGE SCALE GENOMIC DNA]</scope>
</reference>
<dbReference type="InterPro" id="IPR018260">
    <property type="entry name" value="Ribosomal_uL22_CS"/>
</dbReference>
<organism evidence="7 8">
    <name type="scientific">Tremblaya princeps</name>
    <dbReference type="NCBI Taxonomy" id="189385"/>
    <lineage>
        <taxon>Bacteria</taxon>
        <taxon>Pseudomonadati</taxon>
        <taxon>Pseudomonadota</taxon>
        <taxon>Betaproteobacteria</taxon>
        <taxon>Candidatus Tremblayella</taxon>
    </lineage>
</organism>
<name>A0A143WNI0_TREPR</name>
<evidence type="ECO:0000256" key="4">
    <source>
        <dbReference type="RuleBase" id="RU004005"/>
    </source>
</evidence>
<comment type="subunit">
    <text evidence="5">Part of the 50S ribosomal subunit.</text>
</comment>
<dbReference type="GO" id="GO:0003735">
    <property type="term" value="F:structural constituent of ribosome"/>
    <property type="evidence" value="ECO:0007669"/>
    <property type="project" value="InterPro"/>
</dbReference>
<dbReference type="PROSITE" id="PS00464">
    <property type="entry name" value="RIBOSOMAL_L22"/>
    <property type="match status" value="1"/>
</dbReference>
<dbReference type="EMBL" id="LN999011">
    <property type="protein sequence ID" value="CUX76757.1"/>
    <property type="molecule type" value="Genomic_DNA"/>
</dbReference>
<dbReference type="GO" id="GO:0015934">
    <property type="term" value="C:large ribosomal subunit"/>
    <property type="evidence" value="ECO:0007669"/>
    <property type="project" value="InterPro"/>
</dbReference>
<dbReference type="InterPro" id="IPR036394">
    <property type="entry name" value="Ribosomal_uL22_sf"/>
</dbReference>
<dbReference type="Gene3D" id="3.90.470.10">
    <property type="entry name" value="Ribosomal protein L22/L17"/>
    <property type="match status" value="1"/>
</dbReference>
<dbReference type="GO" id="GO:0019843">
    <property type="term" value="F:rRNA binding"/>
    <property type="evidence" value="ECO:0007669"/>
    <property type="project" value="UniProtKB-KW"/>
</dbReference>
<dbReference type="Proteomes" id="UP000075242">
    <property type="component" value="Chromosome I"/>
</dbReference>
<dbReference type="Pfam" id="PF00237">
    <property type="entry name" value="Ribosomal_L22"/>
    <property type="match status" value="1"/>
</dbReference>
<evidence type="ECO:0000313" key="8">
    <source>
        <dbReference type="Proteomes" id="UP000075242"/>
    </source>
</evidence>
<evidence type="ECO:0000256" key="1">
    <source>
        <dbReference type="ARBA" id="ARBA00009451"/>
    </source>
</evidence>
<keyword evidence="5" id="KW-0694">RNA-binding</keyword>
<evidence type="ECO:0000313" key="7">
    <source>
        <dbReference type="EMBL" id="CUX76757.1"/>
    </source>
</evidence>
<dbReference type="PANTHER" id="PTHR13501:SF8">
    <property type="entry name" value="LARGE RIBOSOMAL SUBUNIT PROTEIN UL22M"/>
    <property type="match status" value="1"/>
</dbReference>
<comment type="function">
    <text evidence="6">This protein binds specifically to 23S rRNA; its binding is stimulated by other ribosomal proteins, e.g., L4, L17, and L20. It is important during the early stages of 50S assembly. It makes multiple contacts with different domains of the 23S rRNA in the assembled 50S subunit and ribosome.</text>
</comment>
<dbReference type="InterPro" id="IPR047867">
    <property type="entry name" value="Ribosomal_uL22_bac/org-type"/>
</dbReference>
<keyword evidence="2 4" id="KW-0689">Ribosomal protein</keyword>